<sequence length="266" mass="29215">MDLYTNRKSSKRDLQQAQHTSTLTYAKDSKIVEIGNGFGSRGAISNVSHMDKGEVGLMEDKQQEHPTTINVAVMECPDMGNLDLRMMQGGVTVINQPDRRDLVVQDGKDAAFSLVSNKSGRLMGKGIFMVKPGVKPKIYVQDDTCVSSGVQMKDLHTWNGAISNGERSHADKGKVGLMEDEQQEHATTFNVVVVECPNMGSLDLRMIYNRGKREVKGMEKASFNPSSESINMVATKDTSVTDSVSVSCIKVKQPDRRDLVVQGGKM</sequence>
<accession>A0AAV1RJH8</accession>
<gene>
    <name evidence="1" type="ORF">DCAF_LOCUS10371</name>
</gene>
<organism evidence="1 2">
    <name type="scientific">Dovyalis caffra</name>
    <dbReference type="NCBI Taxonomy" id="77055"/>
    <lineage>
        <taxon>Eukaryota</taxon>
        <taxon>Viridiplantae</taxon>
        <taxon>Streptophyta</taxon>
        <taxon>Embryophyta</taxon>
        <taxon>Tracheophyta</taxon>
        <taxon>Spermatophyta</taxon>
        <taxon>Magnoliopsida</taxon>
        <taxon>eudicotyledons</taxon>
        <taxon>Gunneridae</taxon>
        <taxon>Pentapetalae</taxon>
        <taxon>rosids</taxon>
        <taxon>fabids</taxon>
        <taxon>Malpighiales</taxon>
        <taxon>Salicaceae</taxon>
        <taxon>Flacourtieae</taxon>
        <taxon>Dovyalis</taxon>
    </lineage>
</organism>
<proteinExistence type="predicted"/>
<comment type="caution">
    <text evidence="1">The sequence shown here is derived from an EMBL/GenBank/DDBJ whole genome shotgun (WGS) entry which is preliminary data.</text>
</comment>
<dbReference type="EMBL" id="CAWUPB010000994">
    <property type="protein sequence ID" value="CAK7335379.1"/>
    <property type="molecule type" value="Genomic_DNA"/>
</dbReference>
<keyword evidence="2" id="KW-1185">Reference proteome</keyword>
<protein>
    <submittedName>
        <fullName evidence="1">Uncharacterized protein</fullName>
    </submittedName>
</protein>
<evidence type="ECO:0000313" key="2">
    <source>
        <dbReference type="Proteomes" id="UP001314170"/>
    </source>
</evidence>
<dbReference type="Proteomes" id="UP001314170">
    <property type="component" value="Unassembled WGS sequence"/>
</dbReference>
<dbReference type="AlphaFoldDB" id="A0AAV1RJH8"/>
<reference evidence="1 2" key="1">
    <citation type="submission" date="2024-01" db="EMBL/GenBank/DDBJ databases">
        <authorList>
            <person name="Waweru B."/>
        </authorList>
    </citation>
    <scope>NUCLEOTIDE SEQUENCE [LARGE SCALE GENOMIC DNA]</scope>
</reference>
<evidence type="ECO:0000313" key="1">
    <source>
        <dbReference type="EMBL" id="CAK7335379.1"/>
    </source>
</evidence>
<name>A0AAV1RJH8_9ROSI</name>